<evidence type="ECO:0000313" key="1">
    <source>
        <dbReference type="EMBL" id="KAI9918236.1"/>
    </source>
</evidence>
<evidence type="ECO:0000313" key="2">
    <source>
        <dbReference type="Proteomes" id="UP001163321"/>
    </source>
</evidence>
<name>A0ACC0WIW4_9STRA</name>
<organism evidence="1 2">
    <name type="scientific">Peronosclerospora sorghi</name>
    <dbReference type="NCBI Taxonomy" id="230839"/>
    <lineage>
        <taxon>Eukaryota</taxon>
        <taxon>Sar</taxon>
        <taxon>Stramenopiles</taxon>
        <taxon>Oomycota</taxon>
        <taxon>Peronosporomycetes</taxon>
        <taxon>Peronosporales</taxon>
        <taxon>Peronosporaceae</taxon>
        <taxon>Peronosclerospora</taxon>
    </lineage>
</organism>
<sequence>MICFLSTEHPVINVKNSETVFYASSATEENWGASLEAQKLKKGERHAFYPLVYIATVLGDRYGCRSKEKFLNASVKVAAFSSSSSSDIAPQLGLPDDPFVLLVDRGECTFSEKAYYAKELGAAVLIITDTLEQLYNRSSIPGATDIEKKMEFSCSRGSGKISENTSSEDVASVSWKNDVGVRVCAGNNKCSSHMCIPSHVVERQVCCVWDIPDLMGFTTSNIVTGINDVSDIVVVRISIANGDSLKEMLASKSGKKDGHLLVSVYERDPPLVDPAQIILWIVACATVLIGSYQGAAYERTKTQLKAALIAADATSSDAIAQAQVAYEEHDEQAPKQEQVDLNTRHAIAFLVLGSAFLIVLFFVDVMIGVVILYTVGAVFATYKAIWEPLMRRLPAKFIHILPWRDVLWQWNNLLVPAAWSIGDLLALAISLGLSLFWFCTRFQSYSWVIQDVFGVCFCLVFLWTARLTNLKVATVLLVLVFLYDVFMVFISPFFFHESVMIKVATGGAESSVPDGVPSGYCLRYPSDTKHDCHSEVMPILLRVPKMLDWRADTSLLGLGDIVLPGLLLVFCARYDYATRGQLFGSPLPLHGNISSQRPGCYSSAITTFDRNFEMSGELDSTRENYLCRHGLFCLLMWGYTFGLLLANIGIILTGSGQPALMYLVPCTLGLLAIVGWRRRILKQLWEGPPELIPGYARSDSTSRGGLDINDAARLRRLSVKHRKLSTRELVLIRQHQDGSDTPVFGGSYEMSDGTMMAHGSQSVQAPLRHV</sequence>
<dbReference type="EMBL" id="CM047591">
    <property type="protein sequence ID" value="KAI9918236.1"/>
    <property type="molecule type" value="Genomic_DNA"/>
</dbReference>
<protein>
    <submittedName>
        <fullName evidence="1">Uncharacterized protein</fullName>
    </submittedName>
</protein>
<comment type="caution">
    <text evidence="1">The sequence shown here is derived from an EMBL/GenBank/DDBJ whole genome shotgun (WGS) entry which is preliminary data.</text>
</comment>
<proteinExistence type="predicted"/>
<keyword evidence="2" id="KW-1185">Reference proteome</keyword>
<gene>
    <name evidence="1" type="ORF">PsorP6_012282</name>
</gene>
<accession>A0ACC0WIW4</accession>
<reference evidence="1 2" key="1">
    <citation type="journal article" date="2022" name="bioRxiv">
        <title>The genome of the oomycete Peronosclerospora sorghi, a cosmopolitan pathogen of maize and sorghum, is inflated with dispersed pseudogenes.</title>
        <authorList>
            <person name="Fletcher K."/>
            <person name="Martin F."/>
            <person name="Isakeit T."/>
            <person name="Cavanaugh K."/>
            <person name="Magill C."/>
            <person name="Michelmore R."/>
        </authorList>
    </citation>
    <scope>NUCLEOTIDE SEQUENCE [LARGE SCALE GENOMIC DNA]</scope>
    <source>
        <strain evidence="1">P6</strain>
    </source>
</reference>
<dbReference type="Proteomes" id="UP001163321">
    <property type="component" value="Chromosome 12"/>
</dbReference>